<proteinExistence type="predicted"/>
<name>A0A8B3S095_9EURY</name>
<comment type="caution">
    <text evidence="5">The sequence shown here is derived from an EMBL/GenBank/DDBJ whole genome shotgun (WGS) entry which is preliminary data.</text>
</comment>
<gene>
    <name evidence="5" type="ORF">AEth_01526</name>
    <name evidence="4" type="ORF">EMLJLAPB_00939</name>
    <name evidence="3" type="ORF">FFODKBPE_00476</name>
    <name evidence="2" type="ORF">LAKADJCE_00319</name>
</gene>
<reference evidence="6" key="2">
    <citation type="submission" date="2019-01" db="EMBL/GenBank/DDBJ databases">
        <title>Anaerobic oxidation of ethane by archaea from a marine hydrocarbon seep.</title>
        <authorList>
            <person name="Musat F."/>
        </authorList>
    </citation>
    <scope>NUCLEOTIDE SEQUENCE [LARGE SCALE GENOMIC DNA]</scope>
</reference>
<dbReference type="EMBL" id="CAJHIP010000020">
    <property type="protein sequence ID" value="CAD6493330.1"/>
    <property type="molecule type" value="Genomic_DNA"/>
</dbReference>
<dbReference type="Proteomes" id="UP000634805">
    <property type="component" value="Unassembled WGS sequence"/>
</dbReference>
<dbReference type="Proteomes" id="UP000291831">
    <property type="component" value="Unassembled WGS sequence"/>
</dbReference>
<dbReference type="AlphaFoldDB" id="A0A8B3S095"/>
<evidence type="ECO:0000313" key="3">
    <source>
        <dbReference type="EMBL" id="CAD6493330.1"/>
    </source>
</evidence>
<evidence type="ECO:0000313" key="2">
    <source>
        <dbReference type="EMBL" id="CAD6492448.1"/>
    </source>
</evidence>
<evidence type="ECO:0000313" key="5">
    <source>
        <dbReference type="EMBL" id="RZB28922.1"/>
    </source>
</evidence>
<dbReference type="Proteomes" id="UP000603056">
    <property type="component" value="Unassembled WGS sequence"/>
</dbReference>
<dbReference type="EMBL" id="CAJHIS010000031">
    <property type="protein sequence ID" value="CAD6494773.1"/>
    <property type="molecule type" value="Genomic_DNA"/>
</dbReference>
<dbReference type="Proteomes" id="UP000612009">
    <property type="component" value="Unassembled WGS sequence"/>
</dbReference>
<sequence length="46" mass="5342">MSNFKRRDVERKGVKKQQGIEDKLIEENLDDLVAPTGELEELPEED</sequence>
<dbReference type="EMBL" id="CAJHIR010000013">
    <property type="protein sequence ID" value="CAD6492448.1"/>
    <property type="molecule type" value="Genomic_DNA"/>
</dbReference>
<feature type="compositionally biased region" description="Basic and acidic residues" evidence="1">
    <location>
        <begin position="1"/>
        <end position="26"/>
    </location>
</feature>
<accession>A0A8B3S095</accession>
<feature type="region of interest" description="Disordered" evidence="1">
    <location>
        <begin position="1"/>
        <end position="46"/>
    </location>
</feature>
<evidence type="ECO:0000313" key="6">
    <source>
        <dbReference type="Proteomes" id="UP000291831"/>
    </source>
</evidence>
<reference evidence="5" key="1">
    <citation type="journal article" date="2019" name="Nature">
        <title>Anaerobic oxidation of ethane by archaea from a marine hydrocarbon seep.</title>
        <authorList>
            <person name="Chen S.C."/>
            <person name="Musat N."/>
            <person name="Lechtenfeld O.J."/>
            <person name="Paschke H."/>
            <person name="Schmidt M."/>
            <person name="Said N."/>
            <person name="Popp D."/>
            <person name="Calabrese F."/>
            <person name="Stryhanyuk H."/>
            <person name="Jaekel U."/>
            <person name="Zhu Y.G."/>
            <person name="Joye S.B."/>
            <person name="Richnow H.H."/>
            <person name="Widdel F."/>
            <person name="Musat F."/>
        </authorList>
    </citation>
    <scope>NUCLEOTIDE SEQUENCE</scope>
    <source>
        <strain evidence="5">Eth-Arch1</strain>
    </source>
</reference>
<evidence type="ECO:0000313" key="4">
    <source>
        <dbReference type="EMBL" id="CAD6494773.1"/>
    </source>
</evidence>
<dbReference type="EMBL" id="RPGO01000033">
    <property type="protein sequence ID" value="RZB28922.1"/>
    <property type="molecule type" value="Genomic_DNA"/>
</dbReference>
<reference evidence="2" key="3">
    <citation type="submission" date="2020-10" db="EMBL/GenBank/DDBJ databases">
        <authorList>
            <person name="Hahn C.J."/>
            <person name="Laso-Perez R."/>
            <person name="Vulcano F."/>
            <person name="Vaziourakis K.-M."/>
            <person name="Stokke R."/>
            <person name="Steen I.H."/>
            <person name="Teske A."/>
            <person name="Boetius A."/>
            <person name="Liebeke M."/>
            <person name="Amann R."/>
            <person name="Knittel K."/>
        </authorList>
    </citation>
    <scope>NUCLEOTIDE SEQUENCE</scope>
    <source>
        <strain evidence="4">Gfbio:e3339647-f889-4370-9287-4fb5cb688e4c:AG392D22_GoMArc1</strain>
        <strain evidence="2">Gfbio:e3339647-f889-4370-9287-4fb5cb688e4c:AG392J18_GoMArc1</strain>
        <strain evidence="3">Gfbio:e3339647-f889-4370-9287-4fb5cb688e4c:AG394J04_GoMArc1</strain>
    </source>
</reference>
<organism evidence="5 6">
    <name type="scientific">Candidatus Argoarchaeum ethanivorans</name>
    <dbReference type="NCBI Taxonomy" id="2608793"/>
    <lineage>
        <taxon>Archaea</taxon>
        <taxon>Methanobacteriati</taxon>
        <taxon>Methanobacteriota</taxon>
        <taxon>Stenosarchaea group</taxon>
        <taxon>Methanomicrobia</taxon>
        <taxon>Methanosarcinales</taxon>
        <taxon>Methanosarcinales incertae sedis</taxon>
        <taxon>GOM Arc I cluster</taxon>
        <taxon>Candidatus Argoarchaeum</taxon>
    </lineage>
</organism>
<evidence type="ECO:0000256" key="1">
    <source>
        <dbReference type="SAM" id="MobiDB-lite"/>
    </source>
</evidence>
<protein>
    <submittedName>
        <fullName evidence="5">Uncharacterized protein</fullName>
    </submittedName>
</protein>